<name>A9B8V9_HERA2</name>
<dbReference type="EMBL" id="CP000876">
    <property type="protein sequence ID" value="ABX07773.1"/>
    <property type="molecule type" value="Genomic_DNA"/>
</dbReference>
<evidence type="ECO:0000259" key="6">
    <source>
        <dbReference type="Pfam" id="PF12770"/>
    </source>
</evidence>
<dbReference type="InterPro" id="IPR024983">
    <property type="entry name" value="CHAT_dom"/>
</dbReference>
<dbReference type="SUPFAM" id="SSF48452">
    <property type="entry name" value="TPR-like"/>
    <property type="match status" value="2"/>
</dbReference>
<proteinExistence type="inferred from homology"/>
<evidence type="ECO:0000256" key="5">
    <source>
        <dbReference type="ARBA" id="ARBA00038253"/>
    </source>
</evidence>
<evidence type="ECO:0000256" key="4">
    <source>
        <dbReference type="ARBA" id="ARBA00022803"/>
    </source>
</evidence>
<keyword evidence="7" id="KW-0614">Plasmid</keyword>
<dbReference type="InterPro" id="IPR027417">
    <property type="entry name" value="P-loop_NTPase"/>
</dbReference>
<dbReference type="Pfam" id="PF12770">
    <property type="entry name" value="CHAT"/>
    <property type="match status" value="1"/>
</dbReference>
<dbReference type="Gene3D" id="1.25.40.10">
    <property type="entry name" value="Tetratricopeptide repeat domain"/>
    <property type="match status" value="4"/>
</dbReference>
<dbReference type="BioCyc" id="HAUR316274:GHYA-5207-MONOMER"/>
<dbReference type="SUPFAM" id="SSF52540">
    <property type="entry name" value="P-loop containing nucleoside triphosphate hydrolases"/>
    <property type="match status" value="1"/>
</dbReference>
<dbReference type="Proteomes" id="UP000000787">
    <property type="component" value="Plasmid pHAU01"/>
</dbReference>
<evidence type="ECO:0000256" key="3">
    <source>
        <dbReference type="ARBA" id="ARBA00022737"/>
    </source>
</evidence>
<reference evidence="7 8" key="1">
    <citation type="journal article" date="2011" name="Stand. Genomic Sci.">
        <title>Complete genome sequence of the filamentous gliding predatory bacterium Herpetosiphon aurantiacus type strain (114-95(T)).</title>
        <authorList>
            <person name="Kiss H."/>
            <person name="Nett M."/>
            <person name="Domin N."/>
            <person name="Martin K."/>
            <person name="Maresca J.A."/>
            <person name="Copeland A."/>
            <person name="Lapidus A."/>
            <person name="Lucas S."/>
            <person name="Berry K.W."/>
            <person name="Glavina Del Rio T."/>
            <person name="Dalin E."/>
            <person name="Tice H."/>
            <person name="Pitluck S."/>
            <person name="Richardson P."/>
            <person name="Bruce D."/>
            <person name="Goodwin L."/>
            <person name="Han C."/>
            <person name="Detter J.C."/>
            <person name="Schmutz J."/>
            <person name="Brettin T."/>
            <person name="Land M."/>
            <person name="Hauser L."/>
            <person name="Kyrpides N.C."/>
            <person name="Ivanova N."/>
            <person name="Goker M."/>
            <person name="Woyke T."/>
            <person name="Klenk H.P."/>
            <person name="Bryant D.A."/>
        </authorList>
    </citation>
    <scope>NUCLEOTIDE SEQUENCE [LARGE SCALE GENOMIC DNA]</scope>
    <source>
        <strain evidence="8">ATCC 23779 / DSM 785 / 114-95</strain>
        <plasmid evidence="7">pHAU01</plasmid>
    </source>
</reference>
<keyword evidence="3" id="KW-0677">Repeat</keyword>
<keyword evidence="2" id="KW-0963">Cytoplasm</keyword>
<geneLocation type="plasmid" evidence="7 8">
    <name>pHAU01</name>
</geneLocation>
<dbReference type="KEGG" id="hau:Haur_5145"/>
<dbReference type="GO" id="GO:0005737">
    <property type="term" value="C:cytoplasm"/>
    <property type="evidence" value="ECO:0007669"/>
    <property type="project" value="UniProtKB-SubCell"/>
</dbReference>
<dbReference type="PANTHER" id="PTHR46630:SF1">
    <property type="entry name" value="TETRATRICOPEPTIDE REPEAT PROTEIN 29"/>
    <property type="match status" value="1"/>
</dbReference>
<dbReference type="PANTHER" id="PTHR46630">
    <property type="entry name" value="TETRATRICOPEPTIDE REPEAT PROTEIN 29"/>
    <property type="match status" value="1"/>
</dbReference>
<evidence type="ECO:0000256" key="2">
    <source>
        <dbReference type="ARBA" id="ARBA00022490"/>
    </source>
</evidence>
<comment type="subcellular location">
    <subcellularLocation>
        <location evidence="1">Cytoplasm</location>
    </subcellularLocation>
</comment>
<dbReference type="InParanoid" id="A9B8V9"/>
<evidence type="ECO:0000313" key="8">
    <source>
        <dbReference type="Proteomes" id="UP000000787"/>
    </source>
</evidence>
<organism evidence="7 8">
    <name type="scientific">Herpetosiphon aurantiacus (strain ATCC 23779 / DSM 785 / 114-95)</name>
    <dbReference type="NCBI Taxonomy" id="316274"/>
    <lineage>
        <taxon>Bacteria</taxon>
        <taxon>Bacillati</taxon>
        <taxon>Chloroflexota</taxon>
        <taxon>Chloroflexia</taxon>
        <taxon>Herpetosiphonales</taxon>
        <taxon>Herpetosiphonaceae</taxon>
        <taxon>Herpetosiphon</taxon>
    </lineage>
</organism>
<evidence type="ECO:0000313" key="7">
    <source>
        <dbReference type="EMBL" id="ABX07773.1"/>
    </source>
</evidence>
<evidence type="ECO:0000256" key="1">
    <source>
        <dbReference type="ARBA" id="ARBA00004496"/>
    </source>
</evidence>
<comment type="similarity">
    <text evidence="5">Belongs to the Rap family.</text>
</comment>
<keyword evidence="4" id="KW-0802">TPR repeat</keyword>
<feature type="domain" description="CHAT" evidence="6">
    <location>
        <begin position="66"/>
        <end position="337"/>
    </location>
</feature>
<accession>A9B8V9</accession>
<dbReference type="InterPro" id="IPR011990">
    <property type="entry name" value="TPR-like_helical_dom_sf"/>
</dbReference>
<dbReference type="HOGENOM" id="CLU_003004_0_0_0"/>
<sequence>MSSAFASFHLTIAAPHGDRYPVTARTQAGHEVSEDLLLPLDDPTLTVYQMALDYHTPIDESVVIAVGQLLYQTLFQGTIAEAFATARAHADQQKVALRIHLAIDTDTRLSAAAALPWELMATAAGRPLMLEHALVRTFSWNDPIPNLGIPPGEPIRLAVTSALPAELANHPIAAEAEVAIIHAAITHSARPIDLIEVPHLTRDRLTDLLTNQRPHIVHHIGHGSIQRGMGYLDIERADQSRDRLSAREFSTMLHQSGVQLVVLNACHTSSAGESLLTSFAPIFITDRIPAVIGMQAAILNRTGHCFANAFYATLGHSGSIDASLIAARKAIHADGHEHGAWGFITLYSRVTHGGLWQTQHADHTNSTSPPTVIQNTIEPIQAHGSNILIGNQIQGNVYQHVDLPEATLKASLAALEQEKTLARIRHAAQQIESDRLLTLRLQGFVGRVNELAAIREQIAAMRPTGGYVLIKAAAGEGKSSSIAKLIQEAGIAQTPHHFIALTTGREYQLGLLRAVVAQLILKHGLTVSYFPEESYPAMKGEFTRILDELSKQGIQETIYLDGLDQLQPDIDGSRDLSFLPPQPPPGIVMVLGSRPDETLKPLEILHRVDYDLPPLREDDALALWRSVQPGVSDSLLHNLYTALKGNALFVHLAADTMQGASVVDATSLIKQIEQNPSNLFGITLERIKGRSMSDWRSIWKPMLALLLVAQEPLRLDVLGDLLGHDHDTMQDAVWVFGGLVSQGIDQRVALHHLLFRDYLTTSVFNDREVKRWHQRLADWCDSDLDAIWADDRDPIEQARRVYARHHYIMHLFLAENWTTLWKVLDTGDYGEYKTRFDPSTRLYALDLDRGRESAINAGQSTKENIQNLPRLWKYSLLRTSLNNRMDQSSDELFVILAMLGRLEESLARIELISDPIRQIGLWSIVVQWCDPHQQKILLYRMESLLPMIPVQSKQEALQSIIQVCIWIGDLDQAYNLAQTIDDNEQRASILCDIAQAHPESYPTDQLDNLLNEAFLLVEFINDPNSASPLYHRIVTLLTNRSMIVQAAALADKIDNPWQRARTLYDIVWLLVQKHECIPALTIAYMIEDSSYLLHAMITITLAFAEAGDSEQVERLLYKILQDTATIRHIEQSIQVYSAIAEIYTKVGNAKQANSYFHAIETLIHSIDAPEKQVDELCFMAKTYNRMKMDMLRDTYLDNAIALAHTIDEPSAQGNAFKAISKAYTVLGDLSRAITISTLIADYDIRETTLGQVIQIVLNNPSNGNSQAVLNEVRNIAQSINHSWWRIKSTYSLIYTYVNNGNLDQAHKLLGSEFQTLSYAVDEDSLSTLEKTRVCVLCSIAAASFAIQNLGVSYTLMDEAITITKRILEPRTHIHAVETIAQTYAVMNDHNQATIFLQHALEMAKSIDDGDLQFELIDSIATISIRIGNIEQAMTILESVNTYDRFGSSSILPGIAIEFADRGQIEQAIEFSQSVKSREKDFVYRAIAQAYCTAGDQERAKHITQSIKTMWKYIDTLSIIARSYVSVDKIEQAKDLIAEMKTRITILPNDNDRDYAYGSLSQALATIGQITQAIETIQLINTTGSRDEAIYTLAQVYAAQGNITHALAEAKSITHIRRRIALFLSLGNEYRDDDSLKISLIQKEWQASRTIEDTWELLQLINPLLNDYPWLGTVILEEEKWVNAQLKRLG</sequence>
<protein>
    <recommendedName>
        <fullName evidence="6">CHAT domain-containing protein</fullName>
    </recommendedName>
</protein>
<dbReference type="InterPro" id="IPR051476">
    <property type="entry name" value="Bac_ResReg_Asp_Phosphatase"/>
</dbReference>
<keyword evidence="8" id="KW-1185">Reference proteome</keyword>
<gene>
    <name evidence="7" type="ordered locus">Haur_5145</name>
</gene>